<sequence>LTVNTDLRGRVAELVTVVATISTSFHCYGPLSLLITSNADSCSGVERQLTAPLNIIPFTAPLAVTVKEALASFPQTPVVVLGAALAQRLEQIGLGRVADLMGLLAEKLGGNPACMQDTLLVVAMMYGCVLVTGTSVILRKLLRRRGGRRQRGEGGVQRARLQPRHQPQHEHVE</sequence>
<protein>
    <submittedName>
        <fullName evidence="3">Uncharacterized protein</fullName>
    </submittedName>
</protein>
<evidence type="ECO:0000256" key="2">
    <source>
        <dbReference type="SAM" id="Phobius"/>
    </source>
</evidence>
<name>A0ABQ6MT22_9STRA</name>
<organism evidence="3 4">
    <name type="scientific">Tetraparma gracilis</name>
    <dbReference type="NCBI Taxonomy" id="2962635"/>
    <lineage>
        <taxon>Eukaryota</taxon>
        <taxon>Sar</taxon>
        <taxon>Stramenopiles</taxon>
        <taxon>Ochrophyta</taxon>
        <taxon>Bolidophyceae</taxon>
        <taxon>Parmales</taxon>
        <taxon>Triparmaceae</taxon>
        <taxon>Tetraparma</taxon>
    </lineage>
</organism>
<feature type="non-terminal residue" evidence="3">
    <location>
        <position position="1"/>
    </location>
</feature>
<feature type="region of interest" description="Disordered" evidence="1">
    <location>
        <begin position="148"/>
        <end position="173"/>
    </location>
</feature>
<dbReference type="Proteomes" id="UP001165060">
    <property type="component" value="Unassembled WGS sequence"/>
</dbReference>
<keyword evidence="2" id="KW-1133">Transmembrane helix</keyword>
<evidence type="ECO:0000313" key="3">
    <source>
        <dbReference type="EMBL" id="GMI31682.1"/>
    </source>
</evidence>
<evidence type="ECO:0000256" key="1">
    <source>
        <dbReference type="SAM" id="MobiDB-lite"/>
    </source>
</evidence>
<keyword evidence="2" id="KW-0812">Transmembrane</keyword>
<feature type="transmembrane region" description="Helical" evidence="2">
    <location>
        <begin position="119"/>
        <end position="142"/>
    </location>
</feature>
<comment type="caution">
    <text evidence="3">The sequence shown here is derived from an EMBL/GenBank/DDBJ whole genome shotgun (WGS) entry which is preliminary data.</text>
</comment>
<keyword evidence="4" id="KW-1185">Reference proteome</keyword>
<accession>A0ABQ6MT22</accession>
<gene>
    <name evidence="3" type="ORF">TeGR_g5884</name>
</gene>
<dbReference type="EMBL" id="BRYB01005991">
    <property type="protein sequence ID" value="GMI31682.1"/>
    <property type="molecule type" value="Genomic_DNA"/>
</dbReference>
<keyword evidence="2" id="KW-0472">Membrane</keyword>
<proteinExistence type="predicted"/>
<reference evidence="3 4" key="1">
    <citation type="journal article" date="2023" name="Commun. Biol.">
        <title>Genome analysis of Parmales, the sister group of diatoms, reveals the evolutionary specialization of diatoms from phago-mixotrophs to photoautotrophs.</title>
        <authorList>
            <person name="Ban H."/>
            <person name="Sato S."/>
            <person name="Yoshikawa S."/>
            <person name="Yamada K."/>
            <person name="Nakamura Y."/>
            <person name="Ichinomiya M."/>
            <person name="Sato N."/>
            <person name="Blanc-Mathieu R."/>
            <person name="Endo H."/>
            <person name="Kuwata A."/>
            <person name="Ogata H."/>
        </authorList>
    </citation>
    <scope>NUCLEOTIDE SEQUENCE [LARGE SCALE GENOMIC DNA]</scope>
</reference>
<evidence type="ECO:0000313" key="4">
    <source>
        <dbReference type="Proteomes" id="UP001165060"/>
    </source>
</evidence>